<accession>A0A382X8L9</accession>
<evidence type="ECO:0000256" key="1">
    <source>
        <dbReference type="ARBA" id="ARBA00006484"/>
    </source>
</evidence>
<sequence length="250" mass="27766">MQLNFKGKTAVVTGASGGMGLETVDKICLSGIKVLMLDIKEPPKKYLKNKKISFEKVDVTNLTDLKIAIESFYKKNKSIDYLINTTGVLWFDKDISVTNINFDTWEKVFEINLKSMVYLAKLIIPKMKKKKFGAMVHISSVDALSGDDKPQDAYGASKAAMIRLSKSLAVQFAKYNIRSNTILPGAVDTPMQDRWEKNPLAKKQLSKNIPLQRVGRPKDIANTILFLLSDEGSYITGTEIIVDGGITAKP</sequence>
<protein>
    <recommendedName>
        <fullName evidence="3">Short-chain dehydrogenase</fullName>
    </recommendedName>
</protein>
<dbReference type="GO" id="GO:0048038">
    <property type="term" value="F:quinone binding"/>
    <property type="evidence" value="ECO:0007669"/>
    <property type="project" value="TreeGrafter"/>
</dbReference>
<dbReference type="Gene3D" id="3.40.50.720">
    <property type="entry name" value="NAD(P)-binding Rossmann-like Domain"/>
    <property type="match status" value="1"/>
</dbReference>
<dbReference type="PANTHER" id="PTHR42760:SF122">
    <property type="entry name" value="NAD(P)-BINDING PROTEIN"/>
    <property type="match status" value="1"/>
</dbReference>
<dbReference type="CDD" id="cd05233">
    <property type="entry name" value="SDR_c"/>
    <property type="match status" value="1"/>
</dbReference>
<proteinExistence type="inferred from homology"/>
<organism evidence="2">
    <name type="scientific">marine metagenome</name>
    <dbReference type="NCBI Taxonomy" id="408172"/>
    <lineage>
        <taxon>unclassified sequences</taxon>
        <taxon>metagenomes</taxon>
        <taxon>ecological metagenomes</taxon>
    </lineage>
</organism>
<dbReference type="InterPro" id="IPR002347">
    <property type="entry name" value="SDR_fam"/>
</dbReference>
<dbReference type="PRINTS" id="PR00080">
    <property type="entry name" value="SDRFAMILY"/>
</dbReference>
<dbReference type="GO" id="GO:0006633">
    <property type="term" value="P:fatty acid biosynthetic process"/>
    <property type="evidence" value="ECO:0007669"/>
    <property type="project" value="TreeGrafter"/>
</dbReference>
<name>A0A382X8L9_9ZZZZ</name>
<gene>
    <name evidence="2" type="ORF">METZ01_LOCUS419789</name>
</gene>
<dbReference type="InterPro" id="IPR020904">
    <property type="entry name" value="Sc_DH/Rdtase_CS"/>
</dbReference>
<dbReference type="SUPFAM" id="SSF51735">
    <property type="entry name" value="NAD(P)-binding Rossmann-fold domains"/>
    <property type="match status" value="1"/>
</dbReference>
<evidence type="ECO:0008006" key="3">
    <source>
        <dbReference type="Google" id="ProtNLM"/>
    </source>
</evidence>
<comment type="similarity">
    <text evidence="1">Belongs to the short-chain dehydrogenases/reductases (SDR) family.</text>
</comment>
<dbReference type="AlphaFoldDB" id="A0A382X8L9"/>
<dbReference type="PROSITE" id="PS00061">
    <property type="entry name" value="ADH_SHORT"/>
    <property type="match status" value="1"/>
</dbReference>
<dbReference type="GO" id="GO:0016616">
    <property type="term" value="F:oxidoreductase activity, acting on the CH-OH group of donors, NAD or NADP as acceptor"/>
    <property type="evidence" value="ECO:0007669"/>
    <property type="project" value="TreeGrafter"/>
</dbReference>
<dbReference type="FunFam" id="3.40.50.720:FF:000084">
    <property type="entry name" value="Short-chain dehydrogenase reductase"/>
    <property type="match status" value="1"/>
</dbReference>
<dbReference type="PRINTS" id="PR00081">
    <property type="entry name" value="GDHRDH"/>
</dbReference>
<dbReference type="InterPro" id="IPR036291">
    <property type="entry name" value="NAD(P)-bd_dom_sf"/>
</dbReference>
<dbReference type="Pfam" id="PF13561">
    <property type="entry name" value="adh_short_C2"/>
    <property type="match status" value="1"/>
</dbReference>
<dbReference type="PANTHER" id="PTHR42760">
    <property type="entry name" value="SHORT-CHAIN DEHYDROGENASES/REDUCTASES FAMILY MEMBER"/>
    <property type="match status" value="1"/>
</dbReference>
<dbReference type="EMBL" id="UINC01165508">
    <property type="protein sequence ID" value="SVD66935.1"/>
    <property type="molecule type" value="Genomic_DNA"/>
</dbReference>
<reference evidence="2" key="1">
    <citation type="submission" date="2018-05" db="EMBL/GenBank/DDBJ databases">
        <authorList>
            <person name="Lanie J.A."/>
            <person name="Ng W.-L."/>
            <person name="Kazmierczak K.M."/>
            <person name="Andrzejewski T.M."/>
            <person name="Davidsen T.M."/>
            <person name="Wayne K.J."/>
            <person name="Tettelin H."/>
            <person name="Glass J.I."/>
            <person name="Rusch D."/>
            <person name="Podicherti R."/>
            <person name="Tsui H.-C.T."/>
            <person name="Winkler M.E."/>
        </authorList>
    </citation>
    <scope>NUCLEOTIDE SEQUENCE</scope>
</reference>
<evidence type="ECO:0000313" key="2">
    <source>
        <dbReference type="EMBL" id="SVD66935.1"/>
    </source>
</evidence>